<feature type="region of interest" description="Disordered" evidence="6">
    <location>
        <begin position="597"/>
        <end position="662"/>
    </location>
</feature>
<dbReference type="PANTHER" id="PTHR18034:SF3">
    <property type="entry name" value="PRE-MRNA-SPLICING FACTOR CWC22 HOMOLOG"/>
    <property type="match status" value="1"/>
</dbReference>
<reference evidence="8" key="1">
    <citation type="submission" date="2023-08" db="EMBL/GenBank/DDBJ databases">
        <title>A de novo genome assembly of Solanum verrucosum Schlechtendal, a Mexican diploid species geographically isolated from the other diploid A-genome species in potato relatives.</title>
        <authorList>
            <person name="Hosaka K."/>
        </authorList>
    </citation>
    <scope>NUCLEOTIDE SEQUENCE</scope>
    <source>
        <tissue evidence="8">Young leaves</tissue>
    </source>
</reference>
<dbReference type="AlphaFoldDB" id="A0AAF0U7E9"/>
<keyword evidence="9" id="KW-1185">Reference proteome</keyword>
<sequence length="662" mass="74644">MEFNVAADFSMSDTKERRGGQSEKRGGDGRRCLWSLSEVSFAGACCWPASLTGAVVGCCCFSELLAAGGCPRRLELLLAGSEPLRRSSPLAGRCSERLGLLSGYFPLSAGCCCFCWKKKKRGEGEKEVAGAAGGERRERRIGEGERAGRLPQADQWSDDEKVQNRREGRVDRYNDDRKEKRRNVEREKKDDGDDHDRKDTRQRIGADKHGKDKNREDNTQEDGALKASDVSKVQKQDGNLNVDTAKLGRSGGVYIPPFKLAMMMKEVQDKSSVEYQRMTWDVLRKSINGLVNKVNAANLKNIIPELFAENLIRGRGLFCRSCMKSQMASPGFTDVFAALVAVVNTKFPEVGDLLLRRIILQLQRAYKRNDKPQLLAAVKFIAHLVNQQIVHELIALELLTVLLEKPTDDSVEVAVGFVTECGSMLQDLCPRGLHGIFERFRGILHEGEIDKRVQFLIESLFALRKAKFQGYQAVRPELDLVEQEDQLTHEVSLSDTIDPEITLDIFKPDPNFLENERKYEELKKAILGEESEEGDSDAESEDEDDNEDEESEEEDEEQMQIKDETETNLINLRRTIYLTIMSSVDFEEAGHKLLKIKLEPGQEDNPKNTRNMPRLIMQQQKPVSESDDESGSSGSESESSSSSSDDSDSESDDSRRKRRRRR</sequence>
<keyword evidence="5" id="KW-0539">Nucleus</keyword>
<feature type="compositionally biased region" description="Low complexity" evidence="6">
    <location>
        <begin position="631"/>
        <end position="644"/>
    </location>
</feature>
<comment type="subcellular location">
    <subcellularLocation>
        <location evidence="1">Nucleus</location>
    </subcellularLocation>
</comment>
<dbReference type="GO" id="GO:0000398">
    <property type="term" value="P:mRNA splicing, via spliceosome"/>
    <property type="evidence" value="ECO:0007669"/>
    <property type="project" value="TreeGrafter"/>
</dbReference>
<feature type="compositionally biased region" description="Basic and acidic residues" evidence="6">
    <location>
        <begin position="158"/>
        <end position="218"/>
    </location>
</feature>
<keyword evidence="3" id="KW-0507">mRNA processing</keyword>
<evidence type="ECO:0000256" key="5">
    <source>
        <dbReference type="ARBA" id="ARBA00023242"/>
    </source>
</evidence>
<gene>
    <name evidence="8" type="ORF">MTR67_033909</name>
</gene>
<dbReference type="PANTHER" id="PTHR18034">
    <property type="entry name" value="CELL CYCLE CONTROL PROTEIN CWF22-RELATED"/>
    <property type="match status" value="1"/>
</dbReference>
<dbReference type="SUPFAM" id="SSF48371">
    <property type="entry name" value="ARM repeat"/>
    <property type="match status" value="1"/>
</dbReference>
<comment type="similarity">
    <text evidence="2">Belongs to the CWC22 family.</text>
</comment>
<accession>A0AAF0U7E9</accession>
<dbReference type="GO" id="GO:0071013">
    <property type="term" value="C:catalytic step 2 spliceosome"/>
    <property type="evidence" value="ECO:0007669"/>
    <property type="project" value="TreeGrafter"/>
</dbReference>
<dbReference type="InterPro" id="IPR050781">
    <property type="entry name" value="CWC22_splicing_factor"/>
</dbReference>
<dbReference type="GO" id="GO:0003723">
    <property type="term" value="F:RNA binding"/>
    <property type="evidence" value="ECO:0007669"/>
    <property type="project" value="InterPro"/>
</dbReference>
<evidence type="ECO:0000313" key="8">
    <source>
        <dbReference type="EMBL" id="WMV40524.1"/>
    </source>
</evidence>
<feature type="region of interest" description="Disordered" evidence="6">
    <location>
        <begin position="1"/>
        <end position="28"/>
    </location>
</feature>
<evidence type="ECO:0000256" key="4">
    <source>
        <dbReference type="ARBA" id="ARBA00023187"/>
    </source>
</evidence>
<feature type="compositionally biased region" description="Acidic residues" evidence="6">
    <location>
        <begin position="529"/>
        <end position="558"/>
    </location>
</feature>
<dbReference type="EMBL" id="CP133619">
    <property type="protein sequence ID" value="WMV40524.1"/>
    <property type="molecule type" value="Genomic_DNA"/>
</dbReference>
<dbReference type="FunFam" id="1.25.40.180:FF:000004">
    <property type="entry name" value="pre-mRNA-splicing factor CWC22 homolog"/>
    <property type="match status" value="1"/>
</dbReference>
<feature type="region of interest" description="Disordered" evidence="6">
    <location>
        <begin position="526"/>
        <end position="566"/>
    </location>
</feature>
<feature type="domain" description="MIF4G" evidence="7">
    <location>
        <begin position="284"/>
        <end position="467"/>
    </location>
</feature>
<dbReference type="SMART" id="SM00543">
    <property type="entry name" value="MIF4G"/>
    <property type="match status" value="1"/>
</dbReference>
<evidence type="ECO:0000256" key="3">
    <source>
        <dbReference type="ARBA" id="ARBA00022664"/>
    </source>
</evidence>
<evidence type="ECO:0000256" key="1">
    <source>
        <dbReference type="ARBA" id="ARBA00004123"/>
    </source>
</evidence>
<evidence type="ECO:0000259" key="7">
    <source>
        <dbReference type="SMART" id="SM00543"/>
    </source>
</evidence>
<dbReference type="Pfam" id="PF02854">
    <property type="entry name" value="MIF4G"/>
    <property type="match status" value="1"/>
</dbReference>
<evidence type="ECO:0000256" key="2">
    <source>
        <dbReference type="ARBA" id="ARBA00006856"/>
    </source>
</evidence>
<feature type="compositionally biased region" description="Basic and acidic residues" evidence="6">
    <location>
        <begin position="597"/>
        <end position="607"/>
    </location>
</feature>
<feature type="region of interest" description="Disordered" evidence="6">
    <location>
        <begin position="126"/>
        <end position="245"/>
    </location>
</feature>
<feature type="compositionally biased region" description="Polar residues" evidence="6">
    <location>
        <begin position="231"/>
        <end position="242"/>
    </location>
</feature>
<organism evidence="8 9">
    <name type="scientific">Solanum verrucosum</name>
    <dbReference type="NCBI Taxonomy" id="315347"/>
    <lineage>
        <taxon>Eukaryota</taxon>
        <taxon>Viridiplantae</taxon>
        <taxon>Streptophyta</taxon>
        <taxon>Embryophyta</taxon>
        <taxon>Tracheophyta</taxon>
        <taxon>Spermatophyta</taxon>
        <taxon>Magnoliopsida</taxon>
        <taxon>eudicotyledons</taxon>
        <taxon>Gunneridae</taxon>
        <taxon>Pentapetalae</taxon>
        <taxon>asterids</taxon>
        <taxon>lamiids</taxon>
        <taxon>Solanales</taxon>
        <taxon>Solanaceae</taxon>
        <taxon>Solanoideae</taxon>
        <taxon>Solaneae</taxon>
        <taxon>Solanum</taxon>
    </lineage>
</organism>
<keyword evidence="4" id="KW-0508">mRNA splicing</keyword>
<protein>
    <recommendedName>
        <fullName evidence="7">MIF4G domain-containing protein</fullName>
    </recommendedName>
</protein>
<name>A0AAF0U7E9_SOLVR</name>
<dbReference type="Gene3D" id="1.25.40.180">
    <property type="match status" value="1"/>
</dbReference>
<evidence type="ECO:0000256" key="6">
    <source>
        <dbReference type="SAM" id="MobiDB-lite"/>
    </source>
</evidence>
<dbReference type="Proteomes" id="UP001234989">
    <property type="component" value="Chromosome 8"/>
</dbReference>
<feature type="compositionally biased region" description="Basic and acidic residues" evidence="6">
    <location>
        <begin position="13"/>
        <end position="28"/>
    </location>
</feature>
<feature type="compositionally biased region" description="Basic and acidic residues" evidence="6">
    <location>
        <begin position="126"/>
        <end position="148"/>
    </location>
</feature>
<dbReference type="InterPro" id="IPR003890">
    <property type="entry name" value="MIF4G-like_typ-3"/>
</dbReference>
<proteinExistence type="inferred from homology"/>
<evidence type="ECO:0000313" key="9">
    <source>
        <dbReference type="Proteomes" id="UP001234989"/>
    </source>
</evidence>
<dbReference type="InterPro" id="IPR016024">
    <property type="entry name" value="ARM-type_fold"/>
</dbReference>